<sequence length="59" mass="7003">MKRDISNLDIRIETIKNELNIKIENVSNELNAKIDHVDKDLLKEIQNNNVIFSRINEKR</sequence>
<dbReference type="EMBL" id="CP005704">
    <property type="protein sequence ID" value="AHH14807.1"/>
    <property type="molecule type" value="Genomic_DNA"/>
</dbReference>
<gene>
    <name evidence="1" type="ORF">BHW_0900072</name>
</gene>
<evidence type="ECO:0000313" key="1">
    <source>
        <dbReference type="EMBL" id="AHH14807.1"/>
    </source>
</evidence>
<dbReference type="RefSeq" id="WP_025400450.1">
    <property type="nucleotide sequence ID" value="NZ_CP005704.1"/>
</dbReference>
<proteinExistence type="predicted"/>
<accession>W5T6H7</accession>
<dbReference type="HOGENOM" id="CLU_2951135_0_0_12"/>
<organism evidence="1">
    <name type="scientific">Borrelia hermsii MTW</name>
    <dbReference type="NCBI Taxonomy" id="1313291"/>
    <lineage>
        <taxon>Bacteria</taxon>
        <taxon>Pseudomonadati</taxon>
        <taxon>Spirochaetota</taxon>
        <taxon>Spirochaetia</taxon>
        <taxon>Spirochaetales</taxon>
        <taxon>Borreliaceae</taxon>
        <taxon>Borrelia</taxon>
    </lineage>
</organism>
<geneLocation type="plasmid" evidence="1">
    <name>unnamed</name>
</geneLocation>
<protein>
    <submittedName>
        <fullName evidence="1">BDR-repeat family protein</fullName>
    </submittedName>
</protein>
<dbReference type="AlphaFoldDB" id="W5T6H7"/>
<reference evidence="1" key="1">
    <citation type="submission" date="2013-04" db="EMBL/GenBank/DDBJ databases">
        <title>Comparative Genomics of Relapsing Fever Spirochetes.</title>
        <authorList>
            <person name="Schwan T.G."/>
            <person name="Raffel S.J."/>
            <person name="Porcella S.F."/>
            <person name="Martens C.A."/>
            <person name="Bruno D.P."/>
            <person name="Ricklefs S.M."/>
            <person name="Barbian K.B."/>
        </authorList>
    </citation>
    <scope>NUCLEOTIDE SEQUENCE</scope>
    <source>
        <strain evidence="1">MTW</strain>
        <plasmid evidence="1">unnamed</plasmid>
    </source>
</reference>
<name>W5T6H7_BORHE</name>
<keyword evidence="1" id="KW-0614">Plasmid</keyword>